<sequence length="280" mass="30780">MKILCLHGHGTGADILRYQLSGLRRDADPSWEFHFLSGEVECPAPADIPSVFPGPYYCWTRSFDADTIDAAHGLIDEAIEEHGPFDGVLGFSQGAAIMTSFMLEHATAHPNQAPPFQFAIFCSVTPPCSADQTYCQSLLGSLSSQDQQRLRSGQSDQIVQLPDPVRSVMDEFVKVIKSAKSITGESTTYFLDRPLHLIPCPLHPDLVPARLPIPSLHLRGKQDLPGLADCGMLVESFCESSIRKTIWHSAGHDIPRSGAEVKQILAAMEWIVAQSQLPRY</sequence>
<dbReference type="OrthoDB" id="414698at2759"/>
<dbReference type="GO" id="GO:0005737">
    <property type="term" value="C:cytoplasm"/>
    <property type="evidence" value="ECO:0007669"/>
    <property type="project" value="TreeGrafter"/>
</dbReference>
<dbReference type="PANTHER" id="PTHR48070">
    <property type="entry name" value="ESTERASE OVCA2"/>
    <property type="match status" value="1"/>
</dbReference>
<keyword evidence="4" id="KW-1185">Reference proteome</keyword>
<dbReference type="VEuPathDB" id="FungiDB:BO78DRAFT_312691"/>
<feature type="domain" description="Serine hydrolase" evidence="2">
    <location>
        <begin position="1"/>
        <end position="263"/>
    </location>
</feature>
<gene>
    <name evidence="3" type="ORF">BO78DRAFT_312691</name>
</gene>
<evidence type="ECO:0000313" key="3">
    <source>
        <dbReference type="EMBL" id="PYI07706.1"/>
    </source>
</evidence>
<proteinExistence type="predicted"/>
<dbReference type="Proteomes" id="UP000248423">
    <property type="component" value="Unassembled WGS sequence"/>
</dbReference>
<dbReference type="Gene3D" id="3.40.50.1820">
    <property type="entry name" value="alpha/beta hydrolase"/>
    <property type="match status" value="1"/>
</dbReference>
<keyword evidence="1" id="KW-0378">Hydrolase</keyword>
<dbReference type="SUPFAM" id="SSF53474">
    <property type="entry name" value="alpha/beta-Hydrolases"/>
    <property type="match status" value="1"/>
</dbReference>
<evidence type="ECO:0000259" key="2">
    <source>
        <dbReference type="Pfam" id="PF03959"/>
    </source>
</evidence>
<dbReference type="PANTHER" id="PTHR48070:SF4">
    <property type="entry name" value="ESTERASE ALNB"/>
    <property type="match status" value="1"/>
</dbReference>
<dbReference type="InterPro" id="IPR050593">
    <property type="entry name" value="LovG"/>
</dbReference>
<protein>
    <recommendedName>
        <fullName evidence="2">Serine hydrolase domain-containing protein</fullName>
    </recommendedName>
</protein>
<dbReference type="InterPro" id="IPR005645">
    <property type="entry name" value="FSH-like_dom"/>
</dbReference>
<dbReference type="InterPro" id="IPR029058">
    <property type="entry name" value="AB_hydrolase_fold"/>
</dbReference>
<organism evidence="3 4">
    <name type="scientific">Aspergillus sclerotiicarbonarius (strain CBS 121057 / IBT 28362)</name>
    <dbReference type="NCBI Taxonomy" id="1448318"/>
    <lineage>
        <taxon>Eukaryota</taxon>
        <taxon>Fungi</taxon>
        <taxon>Dikarya</taxon>
        <taxon>Ascomycota</taxon>
        <taxon>Pezizomycotina</taxon>
        <taxon>Eurotiomycetes</taxon>
        <taxon>Eurotiomycetidae</taxon>
        <taxon>Eurotiales</taxon>
        <taxon>Aspergillaceae</taxon>
        <taxon>Aspergillus</taxon>
        <taxon>Aspergillus subgen. Circumdati</taxon>
    </lineage>
</organism>
<evidence type="ECO:0000313" key="4">
    <source>
        <dbReference type="Proteomes" id="UP000248423"/>
    </source>
</evidence>
<evidence type="ECO:0000256" key="1">
    <source>
        <dbReference type="ARBA" id="ARBA00022801"/>
    </source>
</evidence>
<dbReference type="GO" id="GO:0019748">
    <property type="term" value="P:secondary metabolic process"/>
    <property type="evidence" value="ECO:0007669"/>
    <property type="project" value="TreeGrafter"/>
</dbReference>
<dbReference type="GO" id="GO:0005634">
    <property type="term" value="C:nucleus"/>
    <property type="evidence" value="ECO:0007669"/>
    <property type="project" value="TreeGrafter"/>
</dbReference>
<name>A0A319EC47_ASPSB</name>
<dbReference type="EMBL" id="KZ826340">
    <property type="protein sequence ID" value="PYI07706.1"/>
    <property type="molecule type" value="Genomic_DNA"/>
</dbReference>
<dbReference type="AlphaFoldDB" id="A0A319EC47"/>
<dbReference type="Pfam" id="PF03959">
    <property type="entry name" value="FSH1"/>
    <property type="match status" value="1"/>
</dbReference>
<dbReference type="GO" id="GO:0016787">
    <property type="term" value="F:hydrolase activity"/>
    <property type="evidence" value="ECO:0007669"/>
    <property type="project" value="UniProtKB-KW"/>
</dbReference>
<accession>A0A319EC47</accession>
<reference evidence="3 4" key="1">
    <citation type="submission" date="2018-02" db="EMBL/GenBank/DDBJ databases">
        <title>The genomes of Aspergillus section Nigri reveals drivers in fungal speciation.</title>
        <authorList>
            <consortium name="DOE Joint Genome Institute"/>
            <person name="Vesth T.C."/>
            <person name="Nybo J."/>
            <person name="Theobald S."/>
            <person name="Brandl J."/>
            <person name="Frisvad J.C."/>
            <person name="Nielsen K.F."/>
            <person name="Lyhne E.K."/>
            <person name="Kogle M.E."/>
            <person name="Kuo A."/>
            <person name="Riley R."/>
            <person name="Clum A."/>
            <person name="Nolan M."/>
            <person name="Lipzen A."/>
            <person name="Salamov A."/>
            <person name="Henrissat B."/>
            <person name="Wiebenga A."/>
            <person name="De vries R.P."/>
            <person name="Grigoriev I.V."/>
            <person name="Mortensen U.H."/>
            <person name="Andersen M.R."/>
            <person name="Baker S.E."/>
        </authorList>
    </citation>
    <scope>NUCLEOTIDE SEQUENCE [LARGE SCALE GENOMIC DNA]</scope>
    <source>
        <strain evidence="3 4">CBS 121057</strain>
    </source>
</reference>